<dbReference type="SUPFAM" id="SSF56935">
    <property type="entry name" value="Porins"/>
    <property type="match status" value="1"/>
</dbReference>
<evidence type="ECO:0000256" key="5">
    <source>
        <dbReference type="ARBA" id="ARBA00022729"/>
    </source>
</evidence>
<sequence length="655" mass="72894">MQPVRTIGRPRHLSLTLLGSLLPFAALADTPATTLETQVITATQTAHSELSAPASVSVVTRDELDRYPVYNLADAVKYLPGVHISPSSTYGRKEIKLRGMDSDYTLLLVNGRRVNSREALTSNYANDFDLSSIPMAAIERIEVIRGPMSSLYGADALGGVVNVILRQPTDKTEAGIAYGYEHPTEGDSGDSHKASGYLSGALIDNKLRGNLIVETTDQAAWGSEQTVFANTDAVEKRQNGSAFGTLNWLLDERQSIDLDMSYRSDDRKAIWNNSGVSFPTNIQEMDRWTLGLAHNGNWDGFNTRLRYYYEDVELMDDSEIMTNLRGVKGDVQQKNHTVDGQVSAFLGNHLLTLGSEFRRIELSHNQNLGSDTEVDQKAVYLQDEFSIGRLDVTLGGRWDDHDSFGGEFSPRAYGVYNLTDNWVIKGGAGKSFKAPSIYQFDETYGVLACRGMCTLVGNPDLKPETATSYELGTLYQDQRMEAGIMFFDNEIEDMIYTDSWRAGYRPSVMTYTNVDKARVRGYELQGRYAFNDAVGLRANYTYADAENRETDEPLRNTPQHMANIGLDWQALDNLALNLDYQYTGCQYVYVSAAQPEVETGAFHTVSLGARYKATRELTLNGGLNNLTNEKRDDVAQSIDNILMGRTLFVGFSYDI</sequence>
<keyword evidence="5 12" id="KW-0732">Signal</keyword>
<comment type="subcellular location">
    <subcellularLocation>
        <location evidence="1 10">Cell outer membrane</location>
        <topology evidence="1 10">Multi-pass membrane protein</topology>
    </subcellularLocation>
</comment>
<keyword evidence="15" id="KW-0675">Receptor</keyword>
<evidence type="ECO:0000256" key="1">
    <source>
        <dbReference type="ARBA" id="ARBA00004571"/>
    </source>
</evidence>
<keyword evidence="8 10" id="KW-0472">Membrane</keyword>
<name>A0A2N8T1Y4_STUST</name>
<comment type="caution">
    <text evidence="15">The sequence shown here is derived from an EMBL/GenBank/DDBJ whole genome shotgun (WGS) entry which is preliminary data.</text>
</comment>
<comment type="similarity">
    <text evidence="10 11">Belongs to the TonB-dependent receptor family.</text>
</comment>
<dbReference type="GO" id="GO:0009279">
    <property type="term" value="C:cell outer membrane"/>
    <property type="evidence" value="ECO:0007669"/>
    <property type="project" value="UniProtKB-SubCell"/>
</dbReference>
<dbReference type="AlphaFoldDB" id="A0A2N8T1Y4"/>
<evidence type="ECO:0000256" key="3">
    <source>
        <dbReference type="ARBA" id="ARBA00022452"/>
    </source>
</evidence>
<evidence type="ECO:0000259" key="13">
    <source>
        <dbReference type="Pfam" id="PF00593"/>
    </source>
</evidence>
<keyword evidence="4 10" id="KW-0812">Transmembrane</keyword>
<dbReference type="PANTHER" id="PTHR30069:SF53">
    <property type="entry name" value="COLICIN I RECEPTOR-RELATED"/>
    <property type="match status" value="1"/>
</dbReference>
<evidence type="ECO:0000313" key="15">
    <source>
        <dbReference type="EMBL" id="PNG08750.1"/>
    </source>
</evidence>
<dbReference type="CDD" id="cd01347">
    <property type="entry name" value="ligand_gated_channel"/>
    <property type="match status" value="1"/>
</dbReference>
<dbReference type="Gene3D" id="2.40.170.20">
    <property type="entry name" value="TonB-dependent receptor, beta-barrel domain"/>
    <property type="match status" value="1"/>
</dbReference>
<organism evidence="15 16">
    <name type="scientific">Stutzerimonas stutzeri</name>
    <name type="common">Pseudomonas stutzeri</name>
    <dbReference type="NCBI Taxonomy" id="316"/>
    <lineage>
        <taxon>Bacteria</taxon>
        <taxon>Pseudomonadati</taxon>
        <taxon>Pseudomonadota</taxon>
        <taxon>Gammaproteobacteria</taxon>
        <taxon>Pseudomonadales</taxon>
        <taxon>Pseudomonadaceae</taxon>
        <taxon>Stutzerimonas</taxon>
    </lineage>
</organism>
<dbReference type="InterPro" id="IPR039426">
    <property type="entry name" value="TonB-dep_rcpt-like"/>
</dbReference>
<dbReference type="GO" id="GO:0044718">
    <property type="term" value="P:siderophore transmembrane transport"/>
    <property type="evidence" value="ECO:0007669"/>
    <property type="project" value="TreeGrafter"/>
</dbReference>
<feature type="domain" description="TonB-dependent receptor-like beta-barrel" evidence="13">
    <location>
        <begin position="239"/>
        <end position="626"/>
    </location>
</feature>
<accession>A0A2N8T1Y4</accession>
<evidence type="ECO:0000256" key="7">
    <source>
        <dbReference type="ARBA" id="ARBA00023077"/>
    </source>
</evidence>
<dbReference type="InterPro" id="IPR036942">
    <property type="entry name" value="Beta-barrel_TonB_sf"/>
</dbReference>
<proteinExistence type="inferred from homology"/>
<keyword evidence="6" id="KW-0406">Ion transport</keyword>
<evidence type="ECO:0000313" key="16">
    <source>
        <dbReference type="Proteomes" id="UP000236023"/>
    </source>
</evidence>
<evidence type="ECO:0000256" key="6">
    <source>
        <dbReference type="ARBA" id="ARBA00023065"/>
    </source>
</evidence>
<dbReference type="PANTHER" id="PTHR30069">
    <property type="entry name" value="TONB-DEPENDENT OUTER MEMBRANE RECEPTOR"/>
    <property type="match status" value="1"/>
</dbReference>
<dbReference type="Proteomes" id="UP000236023">
    <property type="component" value="Unassembled WGS sequence"/>
</dbReference>
<evidence type="ECO:0000259" key="14">
    <source>
        <dbReference type="Pfam" id="PF07715"/>
    </source>
</evidence>
<dbReference type="InterPro" id="IPR037066">
    <property type="entry name" value="Plug_dom_sf"/>
</dbReference>
<keyword evidence="9 10" id="KW-0998">Cell outer membrane</keyword>
<dbReference type="RefSeq" id="WP_102894906.1">
    <property type="nucleotide sequence ID" value="NZ_JAMOHU010000006.1"/>
</dbReference>
<feature type="domain" description="TonB-dependent receptor plug" evidence="14">
    <location>
        <begin position="50"/>
        <end position="160"/>
    </location>
</feature>
<dbReference type="Gene3D" id="2.170.130.10">
    <property type="entry name" value="TonB-dependent receptor, plug domain"/>
    <property type="match status" value="1"/>
</dbReference>
<protein>
    <submittedName>
        <fullName evidence="15">TonB-dependent receptor</fullName>
    </submittedName>
</protein>
<evidence type="ECO:0000256" key="11">
    <source>
        <dbReference type="RuleBase" id="RU003357"/>
    </source>
</evidence>
<evidence type="ECO:0000256" key="4">
    <source>
        <dbReference type="ARBA" id="ARBA00022692"/>
    </source>
</evidence>
<feature type="chain" id="PRO_5014951581" evidence="12">
    <location>
        <begin position="29"/>
        <end position="655"/>
    </location>
</feature>
<dbReference type="Pfam" id="PF00593">
    <property type="entry name" value="TonB_dep_Rec_b-barrel"/>
    <property type="match status" value="1"/>
</dbReference>
<keyword evidence="3 10" id="KW-1134">Transmembrane beta strand</keyword>
<feature type="signal peptide" evidence="12">
    <location>
        <begin position="1"/>
        <end position="28"/>
    </location>
</feature>
<evidence type="ECO:0000256" key="10">
    <source>
        <dbReference type="PROSITE-ProRule" id="PRU01360"/>
    </source>
</evidence>
<dbReference type="InterPro" id="IPR000531">
    <property type="entry name" value="Beta-barrel_TonB"/>
</dbReference>
<dbReference type="EMBL" id="POUT01000008">
    <property type="protein sequence ID" value="PNG08750.1"/>
    <property type="molecule type" value="Genomic_DNA"/>
</dbReference>
<evidence type="ECO:0000256" key="12">
    <source>
        <dbReference type="SAM" id="SignalP"/>
    </source>
</evidence>
<keyword evidence="2 10" id="KW-0813">Transport</keyword>
<dbReference type="InterPro" id="IPR012910">
    <property type="entry name" value="Plug_dom"/>
</dbReference>
<keyword evidence="7 11" id="KW-0798">TonB box</keyword>
<evidence type="ECO:0000256" key="8">
    <source>
        <dbReference type="ARBA" id="ARBA00023136"/>
    </source>
</evidence>
<evidence type="ECO:0000256" key="2">
    <source>
        <dbReference type="ARBA" id="ARBA00022448"/>
    </source>
</evidence>
<gene>
    <name evidence="15" type="ORF">CXK94_14635</name>
</gene>
<dbReference type="Pfam" id="PF07715">
    <property type="entry name" value="Plug"/>
    <property type="match status" value="1"/>
</dbReference>
<dbReference type="GO" id="GO:0015344">
    <property type="term" value="F:siderophore uptake transmembrane transporter activity"/>
    <property type="evidence" value="ECO:0007669"/>
    <property type="project" value="TreeGrafter"/>
</dbReference>
<evidence type="ECO:0000256" key="9">
    <source>
        <dbReference type="ARBA" id="ARBA00023237"/>
    </source>
</evidence>
<dbReference type="PROSITE" id="PS52016">
    <property type="entry name" value="TONB_DEPENDENT_REC_3"/>
    <property type="match status" value="1"/>
</dbReference>
<reference evidence="15 16" key="1">
    <citation type="submission" date="2018-01" db="EMBL/GenBank/DDBJ databases">
        <title>Denitrification phenotypes of diverse strains of Pseudomonas stutzeri.</title>
        <authorList>
            <person name="Milligan D.A."/>
            <person name="Bergaust L."/>
            <person name="Bakken L.R."/>
            <person name="Frostegard A."/>
        </authorList>
    </citation>
    <scope>NUCLEOTIDE SEQUENCE [LARGE SCALE GENOMIC DNA]</scope>
    <source>
        <strain evidence="15 16">24a75</strain>
    </source>
</reference>